<feature type="compositionally biased region" description="Polar residues" evidence="3">
    <location>
        <begin position="825"/>
        <end position="834"/>
    </location>
</feature>
<protein>
    <recommendedName>
        <fullName evidence="4">CCHC-type domain-containing protein</fullName>
    </recommendedName>
</protein>
<gene>
    <name evidence="5" type="ORF">BDA99DRAFT_607571</name>
</gene>
<evidence type="ECO:0000313" key="5">
    <source>
        <dbReference type="EMBL" id="KAI9253426.1"/>
    </source>
</evidence>
<feature type="region of interest" description="Disordered" evidence="3">
    <location>
        <begin position="1337"/>
        <end position="1357"/>
    </location>
</feature>
<feature type="compositionally biased region" description="Polar residues" evidence="3">
    <location>
        <begin position="933"/>
        <end position="944"/>
    </location>
</feature>
<feature type="compositionally biased region" description="Low complexity" evidence="3">
    <location>
        <begin position="676"/>
        <end position="692"/>
    </location>
</feature>
<feature type="region of interest" description="Disordered" evidence="3">
    <location>
        <begin position="858"/>
        <end position="892"/>
    </location>
</feature>
<feature type="compositionally biased region" description="Polar residues" evidence="3">
    <location>
        <begin position="967"/>
        <end position="979"/>
    </location>
</feature>
<sequence>MDNSIEALKVEQSAISKELARFRPCHPESRCYFCREWAQFVYKKHVASIQKTQDNQDQAMVLKAGRYSLRLPNDTSTAAATNVDHKGQARQMFKTIKQKLKDQDENSNTTGTTTTTLAEEIIAACNAWIESPSNVTTLNSLFEPVQFDPYDQGLFEEEQADPKEPGRLLNPLIVKRQHVLLPSKEFKLLKNLTGDVLLSHREAMCDHIRPEWKSPNDLDVDRAIFNEKMDQEIKKELGRLEQVLNISWQHLTEFMIQLRAIDKDRIRLLGKEECQKDIDYFAGKQSDLAASFQEYWSPFAANFKKKQRNGPDLATVDAAFNEYFDYLVGKAEQFQKEFVLPRLEAVVGLLKKLWELLMPTIRQMAERMATFECKNEKGENIGERMKANCAKLVKSVESVDPMTDVKKATESIQQETEARIKEYVAEIEELKKVYMEGKASVTMRLDKIANHKAFKKQIKKAEGGYHSIRQHFRYQLTQKIFPETRFAKFCLVSVEALIQEGELMEVMTIEREMKRFSEEQKDMVEERQYLFEDFEDGIMTGRRELAGIMGRLFLKEGMRIQGENLALQRQYTLLQSLGDKGATPSPSGRNTFNEPQPSVSKQELSSGVAGKKKKTRTKKGAANTTSDNSLSDAKKDVQLVSDRLELLNKLCDSVLDDDEEKKKDEKPAIEFSTSNKGTGSKPASGASSSAPKLMPKQQEQKNMGTTPKSSTTPKTVSPAPSTSVSSKPASPRPTSPAPVATAVQSSTTTITTVPTPSPKRHTPSPPPKEKVVESKSEPKKATTPTAVKLMTPPPSQIQQQEPSKSTSTTLSSKSSTMPSSAEPVSATSTTSPSQDLGGWGSVNAAEMVKGWHALKDSVPVREEVKQQQQPAKKKVAESPPQDDGWDAAPPVPKRDIQADAWAAENTEAWKKNHEKIRQMVDATSMDDVPKPYESNNKPTTTSDGWTEIPTKKKQLSPVAQDDGWNQVPVSSSSPSTEKQPTLGGWGATTTTTAAVTANDDGWGASQVNKTTTMSDGWESQESKKATAVNDSWGAVDENKTPANDGWGAKEEKVESASGDRWGAASKQTANDGWDSIPKQTSNDGWRSQEKKSANDEWSAQEKKTSKTNNRWSTLSKETKAAANNGWGSSSNEAANDNCGSTPKKLVNDGWGAQQETKSTADDGWGTTSKQSVSSPSNDGWGVSANDGWSKEGTNGWDEKKTSNHRQSSSSSSSYSNNRNRSQQQQQQKSVDKWNSAGNAGWGNSTGWNNQEEKENLQSRSSVPDNGWDNDNSKQQWQQQQQMVKPINTTATITPPGMSAPGTPLQQHSDSEVVNFSLKDILQQTPAVPMQPPGLTSTAMATPPPTATTSSTISPPMNKTLGSAGGILDTTMTSALSSSLMQQQEPVPAEQMRTMSHDTLITFVQTIQRDNSRLLQSLIAAQQEMTMQTSRYSELMTLSRERETQLLQLFEARKQTEMEEARRYILSLEARISTLETQLKSANNAAAAAAAAAANNNNGGGDVGGITAGFGNQDLFAGYRESMRSNNHSTRGGGRRYYNKQPPIIRCGNCGGSGHTSAECQDVCRYCGSHEHLSESCSGN</sequence>
<feature type="region of interest" description="Disordered" evidence="3">
    <location>
        <begin position="577"/>
        <end position="630"/>
    </location>
</feature>
<feature type="compositionally biased region" description="Polar residues" evidence="3">
    <location>
        <begin position="1005"/>
        <end position="1019"/>
    </location>
</feature>
<dbReference type="InterPro" id="IPR036875">
    <property type="entry name" value="Znf_CCHC_sf"/>
</dbReference>
<evidence type="ECO:0000313" key="6">
    <source>
        <dbReference type="Proteomes" id="UP001209540"/>
    </source>
</evidence>
<dbReference type="SUPFAM" id="SSF57756">
    <property type="entry name" value="Retrovirus zinc finger-like domains"/>
    <property type="match status" value="1"/>
</dbReference>
<feature type="compositionally biased region" description="Polar residues" evidence="3">
    <location>
        <begin position="1235"/>
        <end position="1249"/>
    </location>
</feature>
<feature type="compositionally biased region" description="Polar residues" evidence="3">
    <location>
        <begin position="584"/>
        <end position="605"/>
    </location>
</feature>
<feature type="region of interest" description="Disordered" evidence="3">
    <location>
        <begin position="922"/>
        <end position="1283"/>
    </location>
</feature>
<evidence type="ECO:0000256" key="1">
    <source>
        <dbReference type="PROSITE-ProRule" id="PRU00047"/>
    </source>
</evidence>
<dbReference type="SMART" id="SM00343">
    <property type="entry name" value="ZnF_C2HC"/>
    <property type="match status" value="2"/>
</dbReference>
<evidence type="ECO:0000256" key="3">
    <source>
        <dbReference type="SAM" id="MobiDB-lite"/>
    </source>
</evidence>
<feature type="domain" description="CCHC-type" evidence="4">
    <location>
        <begin position="1545"/>
        <end position="1561"/>
    </location>
</feature>
<feature type="coiled-coil region" evidence="2">
    <location>
        <begin position="1457"/>
        <end position="1491"/>
    </location>
</feature>
<organism evidence="5 6">
    <name type="scientific">Phascolomyces articulosus</name>
    <dbReference type="NCBI Taxonomy" id="60185"/>
    <lineage>
        <taxon>Eukaryota</taxon>
        <taxon>Fungi</taxon>
        <taxon>Fungi incertae sedis</taxon>
        <taxon>Mucoromycota</taxon>
        <taxon>Mucoromycotina</taxon>
        <taxon>Mucoromycetes</taxon>
        <taxon>Mucorales</taxon>
        <taxon>Lichtheimiaceae</taxon>
        <taxon>Phascolomyces</taxon>
    </lineage>
</organism>
<reference evidence="5" key="2">
    <citation type="submission" date="2023-02" db="EMBL/GenBank/DDBJ databases">
        <authorList>
            <consortium name="DOE Joint Genome Institute"/>
            <person name="Mondo S.J."/>
            <person name="Chang Y."/>
            <person name="Wang Y."/>
            <person name="Ahrendt S."/>
            <person name="Andreopoulos W."/>
            <person name="Barry K."/>
            <person name="Beard J."/>
            <person name="Benny G.L."/>
            <person name="Blankenship S."/>
            <person name="Bonito G."/>
            <person name="Cuomo C."/>
            <person name="Desiro A."/>
            <person name="Gervers K.A."/>
            <person name="Hundley H."/>
            <person name="Kuo A."/>
            <person name="LaButti K."/>
            <person name="Lang B.F."/>
            <person name="Lipzen A."/>
            <person name="O'Donnell K."/>
            <person name="Pangilinan J."/>
            <person name="Reynolds N."/>
            <person name="Sandor L."/>
            <person name="Smith M.W."/>
            <person name="Tsang A."/>
            <person name="Grigoriev I.V."/>
            <person name="Stajich J.E."/>
            <person name="Spatafora J.W."/>
        </authorList>
    </citation>
    <scope>NUCLEOTIDE SEQUENCE</scope>
    <source>
        <strain evidence="5">RSA 2281</strain>
    </source>
</reference>
<feature type="compositionally biased region" description="Polar residues" evidence="3">
    <location>
        <begin position="1125"/>
        <end position="1140"/>
    </location>
</feature>
<dbReference type="GO" id="GO:0008270">
    <property type="term" value="F:zinc ion binding"/>
    <property type="evidence" value="ECO:0007669"/>
    <property type="project" value="UniProtKB-KW"/>
</dbReference>
<feature type="compositionally biased region" description="Basic residues" evidence="3">
    <location>
        <begin position="610"/>
        <end position="619"/>
    </location>
</feature>
<keyword evidence="1" id="KW-0479">Metal-binding</keyword>
<keyword evidence="1" id="KW-0862">Zinc</keyword>
<evidence type="ECO:0000256" key="2">
    <source>
        <dbReference type="SAM" id="Coils"/>
    </source>
</evidence>
<reference evidence="5" key="1">
    <citation type="journal article" date="2022" name="IScience">
        <title>Evolution of zygomycete secretomes and the origins of terrestrial fungal ecologies.</title>
        <authorList>
            <person name="Chang Y."/>
            <person name="Wang Y."/>
            <person name="Mondo S."/>
            <person name="Ahrendt S."/>
            <person name="Andreopoulos W."/>
            <person name="Barry K."/>
            <person name="Beard J."/>
            <person name="Benny G.L."/>
            <person name="Blankenship S."/>
            <person name="Bonito G."/>
            <person name="Cuomo C."/>
            <person name="Desiro A."/>
            <person name="Gervers K.A."/>
            <person name="Hundley H."/>
            <person name="Kuo A."/>
            <person name="LaButti K."/>
            <person name="Lang B.F."/>
            <person name="Lipzen A."/>
            <person name="O'Donnell K."/>
            <person name="Pangilinan J."/>
            <person name="Reynolds N."/>
            <person name="Sandor L."/>
            <person name="Smith M.E."/>
            <person name="Tsang A."/>
            <person name="Grigoriev I.V."/>
            <person name="Stajich J.E."/>
            <person name="Spatafora J.W."/>
        </authorList>
    </citation>
    <scope>NUCLEOTIDE SEQUENCE</scope>
    <source>
        <strain evidence="5">RSA 2281</strain>
    </source>
</reference>
<dbReference type="Proteomes" id="UP001209540">
    <property type="component" value="Unassembled WGS sequence"/>
</dbReference>
<keyword evidence="6" id="KW-1185">Reference proteome</keyword>
<feature type="compositionally biased region" description="Low complexity" evidence="3">
    <location>
        <begin position="1204"/>
        <end position="1228"/>
    </location>
</feature>
<feature type="compositionally biased region" description="Polar residues" evidence="3">
    <location>
        <begin position="1106"/>
        <end position="1115"/>
    </location>
</feature>
<dbReference type="Gene3D" id="4.10.60.10">
    <property type="entry name" value="Zinc finger, CCHC-type"/>
    <property type="match status" value="1"/>
</dbReference>
<feature type="compositionally biased region" description="Basic and acidic residues" evidence="3">
    <location>
        <begin position="767"/>
        <end position="780"/>
    </location>
</feature>
<feature type="compositionally biased region" description="Basic and acidic residues" evidence="3">
    <location>
        <begin position="1086"/>
        <end position="1104"/>
    </location>
</feature>
<dbReference type="EMBL" id="JAIXMP010000026">
    <property type="protein sequence ID" value="KAI9253426.1"/>
    <property type="molecule type" value="Genomic_DNA"/>
</dbReference>
<keyword evidence="2" id="KW-0175">Coiled coil</keyword>
<dbReference type="GO" id="GO:0003676">
    <property type="term" value="F:nucleic acid binding"/>
    <property type="evidence" value="ECO:0007669"/>
    <property type="project" value="InterPro"/>
</dbReference>
<dbReference type="InterPro" id="IPR001878">
    <property type="entry name" value="Znf_CCHC"/>
</dbReference>
<dbReference type="PROSITE" id="PS50158">
    <property type="entry name" value="ZF_CCHC"/>
    <property type="match status" value="1"/>
</dbReference>
<feature type="compositionally biased region" description="Polar residues" evidence="3">
    <location>
        <begin position="1165"/>
        <end position="1177"/>
    </location>
</feature>
<feature type="compositionally biased region" description="Low complexity" evidence="3">
    <location>
        <begin position="796"/>
        <end position="820"/>
    </location>
</feature>
<feature type="compositionally biased region" description="Low complexity" evidence="3">
    <location>
        <begin position="737"/>
        <end position="754"/>
    </location>
</feature>
<feature type="compositionally biased region" description="Low complexity" evidence="3">
    <location>
        <begin position="1337"/>
        <end position="1355"/>
    </location>
</feature>
<accession>A0AAD5JT75</accession>
<name>A0AAD5JT75_9FUNG</name>
<evidence type="ECO:0000259" key="4">
    <source>
        <dbReference type="PROSITE" id="PS50158"/>
    </source>
</evidence>
<keyword evidence="1" id="KW-0863">Zinc-finger</keyword>
<proteinExistence type="predicted"/>
<feature type="region of interest" description="Disordered" evidence="3">
    <location>
        <begin position="657"/>
        <end position="841"/>
    </location>
</feature>
<feature type="compositionally biased region" description="Low complexity" evidence="3">
    <location>
        <begin position="705"/>
        <end position="729"/>
    </location>
</feature>
<feature type="compositionally biased region" description="Low complexity" evidence="3">
    <location>
        <begin position="987"/>
        <end position="997"/>
    </location>
</feature>
<feature type="compositionally biased region" description="Polar residues" evidence="3">
    <location>
        <begin position="1257"/>
        <end position="1273"/>
    </location>
</feature>
<comment type="caution">
    <text evidence="5">The sequence shown here is derived from an EMBL/GenBank/DDBJ whole genome shotgun (WGS) entry which is preliminary data.</text>
</comment>